<sequence length="58" mass="5795">MGIADGDGDLTDGDALAGGRATLGVLVDVLVETLHVVHHGVFATEYIAHGGQNVVGSP</sequence>
<proteinExistence type="predicted"/>
<name>A0A645GNH3_9ZZZZ</name>
<comment type="caution">
    <text evidence="1">The sequence shown here is derived from an EMBL/GenBank/DDBJ whole genome shotgun (WGS) entry which is preliminary data.</text>
</comment>
<evidence type="ECO:0000313" key="1">
    <source>
        <dbReference type="EMBL" id="MPN28275.1"/>
    </source>
</evidence>
<gene>
    <name evidence="1" type="ORF">SDC9_175716</name>
</gene>
<reference evidence="1" key="1">
    <citation type="submission" date="2019-08" db="EMBL/GenBank/DDBJ databases">
        <authorList>
            <person name="Kucharzyk K."/>
            <person name="Murdoch R.W."/>
            <person name="Higgins S."/>
            <person name="Loffler F."/>
        </authorList>
    </citation>
    <scope>NUCLEOTIDE SEQUENCE</scope>
</reference>
<protein>
    <submittedName>
        <fullName evidence="1">Uncharacterized protein</fullName>
    </submittedName>
</protein>
<dbReference type="EMBL" id="VSSQ01078505">
    <property type="protein sequence ID" value="MPN28275.1"/>
    <property type="molecule type" value="Genomic_DNA"/>
</dbReference>
<organism evidence="1">
    <name type="scientific">bioreactor metagenome</name>
    <dbReference type="NCBI Taxonomy" id="1076179"/>
    <lineage>
        <taxon>unclassified sequences</taxon>
        <taxon>metagenomes</taxon>
        <taxon>ecological metagenomes</taxon>
    </lineage>
</organism>
<dbReference type="AlphaFoldDB" id="A0A645GNH3"/>
<accession>A0A645GNH3</accession>